<protein>
    <recommendedName>
        <fullName evidence="2">DUF7082 domain-containing protein</fullName>
    </recommendedName>
</protein>
<feature type="compositionally biased region" description="Polar residues" evidence="1">
    <location>
        <begin position="734"/>
        <end position="745"/>
    </location>
</feature>
<gene>
    <name evidence="3" type="ORF">OEA41_007957</name>
</gene>
<dbReference type="InterPro" id="IPR055509">
    <property type="entry name" value="DUF7082"/>
</dbReference>
<feature type="region of interest" description="Disordered" evidence="1">
    <location>
        <begin position="610"/>
        <end position="646"/>
    </location>
</feature>
<sequence length="831" mass="90828">MTSQTDANDLKPQTRNSPVIVGDHYELAETVAAGYGGELLGGLLAKPDSQPALLSMSGYEKFQNADLNDYDGRRPSQSYATLADYNASRPTQESMYLTYALPGTADPELQPPSTAYDRNADQLAYGASSIDQPRAPYEATNSAYSGCQAGKLPEISSYNPPRGSKDSHVFIYLDSSTDLLVPSPLIASLMFATRQVPATLTRLENREKDVYYKYVVDARAPSFAETGSPNARISLRLQLQEQSGVDAGLINVGPWLYEDSRQIETRTLPYASRKRKMTGESPELSHSAKRGTTPQQQTDEPQQYGSYGYAQGTNLAYHQGLHSIDLSSMQRKLTPYGRSQSQQLLQDDTSSISSHTYPGSVASSHYVMRPPSTQTSAWSPYIMSYQSGRSPALSTQSFSTSATSPNPVNPPLVRSSTLQTPSGSASASGASSSDGNFNPYAHYTNKAIIKIRGDLNTMQDGWSADERAAKRRLVLFRGEQRGSTINTYFKSIKPDERPSPHAVRERRVSCIYWEEREECFVTSVDTIALLETLVGARFTVEEKNRIRRNLETHHPLTVSKGKPDTENFFKVIMGFPNPKPRNIEKDVKVFPWPILAQALRKVISKYSASFASTAGPPTTSRPPSYARAQSEQISEPYFSSGSSTTSTTYTQTLKSATLSPPTVTPHGLPQYSQASPLSYTVPTLASQYPNHDAARPLVSNSAYNTQISFPELSHAYTSSSIGRRRSSEAGIGTLGSSPYTTTTRPRANTSFANLYATQNATNAGDWQLPTVGQPIRGSWDFSSYLQPDSGSISQDYRRGSMVKAEQGAAAGYQQEEADQTASQATITSGTT</sequence>
<feature type="region of interest" description="Disordered" evidence="1">
    <location>
        <begin position="333"/>
        <end position="368"/>
    </location>
</feature>
<feature type="compositionally biased region" description="Low complexity" evidence="1">
    <location>
        <begin position="422"/>
        <end position="433"/>
    </location>
</feature>
<reference evidence="3" key="1">
    <citation type="submission" date="2022-11" db="EMBL/GenBank/DDBJ databases">
        <title>Chromosomal genome sequence assembly and mating type (MAT) locus characterization of the leprose asexual lichenized fungus Lepraria neglecta (Nyl.) Erichsen.</title>
        <authorList>
            <person name="Allen J.L."/>
            <person name="Pfeffer B."/>
        </authorList>
    </citation>
    <scope>NUCLEOTIDE SEQUENCE</scope>
    <source>
        <strain evidence="3">Allen 5258</strain>
    </source>
</reference>
<dbReference type="PANTHER" id="PTHR39463">
    <property type="entry name" value="MEDUSA"/>
    <property type="match status" value="1"/>
</dbReference>
<feature type="region of interest" description="Disordered" evidence="1">
    <location>
        <begin position="392"/>
        <end position="436"/>
    </location>
</feature>
<keyword evidence="4" id="KW-1185">Reference proteome</keyword>
<evidence type="ECO:0000256" key="1">
    <source>
        <dbReference type="SAM" id="MobiDB-lite"/>
    </source>
</evidence>
<dbReference type="GO" id="GO:0005634">
    <property type="term" value="C:nucleus"/>
    <property type="evidence" value="ECO:0007669"/>
    <property type="project" value="TreeGrafter"/>
</dbReference>
<comment type="caution">
    <text evidence="3">The sequence shown here is derived from an EMBL/GenBank/DDBJ whole genome shotgun (WGS) entry which is preliminary data.</text>
</comment>
<dbReference type="Proteomes" id="UP001276659">
    <property type="component" value="Unassembled WGS sequence"/>
</dbReference>
<feature type="domain" description="DUF7082" evidence="2">
    <location>
        <begin position="446"/>
        <end position="603"/>
    </location>
</feature>
<dbReference type="EMBL" id="JASNWA010000004">
    <property type="protein sequence ID" value="KAK3176634.1"/>
    <property type="molecule type" value="Genomic_DNA"/>
</dbReference>
<feature type="compositionally biased region" description="Low complexity" evidence="1">
    <location>
        <begin position="804"/>
        <end position="814"/>
    </location>
</feature>
<dbReference type="AlphaFoldDB" id="A0AAD9ZHA9"/>
<feature type="compositionally biased region" description="Low complexity" evidence="1">
    <location>
        <begin position="292"/>
        <end position="303"/>
    </location>
</feature>
<feature type="region of interest" description="Disordered" evidence="1">
    <location>
        <begin position="790"/>
        <end position="831"/>
    </location>
</feature>
<dbReference type="PANTHER" id="PTHR39463:SF1">
    <property type="entry name" value="MEDUSA"/>
    <property type="match status" value="1"/>
</dbReference>
<feature type="compositionally biased region" description="Polar residues" evidence="1">
    <location>
        <begin position="610"/>
        <end position="633"/>
    </location>
</feature>
<accession>A0AAD9ZHA9</accession>
<evidence type="ECO:0000313" key="3">
    <source>
        <dbReference type="EMBL" id="KAK3176634.1"/>
    </source>
</evidence>
<proteinExistence type="predicted"/>
<feature type="region of interest" description="Disordered" evidence="1">
    <location>
        <begin position="716"/>
        <end position="745"/>
    </location>
</feature>
<evidence type="ECO:0000259" key="2">
    <source>
        <dbReference type="Pfam" id="PF23305"/>
    </source>
</evidence>
<evidence type="ECO:0000313" key="4">
    <source>
        <dbReference type="Proteomes" id="UP001276659"/>
    </source>
</evidence>
<feature type="region of interest" description="Disordered" evidence="1">
    <location>
        <begin position="268"/>
        <end position="308"/>
    </location>
</feature>
<feature type="compositionally biased region" description="Polar residues" evidence="1">
    <location>
        <begin position="819"/>
        <end position="831"/>
    </location>
</feature>
<feature type="compositionally biased region" description="Low complexity" evidence="1">
    <location>
        <begin position="339"/>
        <end position="354"/>
    </location>
</feature>
<name>A0AAD9ZHA9_9LECA</name>
<feature type="compositionally biased region" description="Polar residues" evidence="1">
    <location>
        <begin position="392"/>
        <end position="406"/>
    </location>
</feature>
<dbReference type="Pfam" id="PF23305">
    <property type="entry name" value="DUF7082"/>
    <property type="match status" value="1"/>
</dbReference>
<organism evidence="3 4">
    <name type="scientific">Lepraria neglecta</name>
    <dbReference type="NCBI Taxonomy" id="209136"/>
    <lineage>
        <taxon>Eukaryota</taxon>
        <taxon>Fungi</taxon>
        <taxon>Dikarya</taxon>
        <taxon>Ascomycota</taxon>
        <taxon>Pezizomycotina</taxon>
        <taxon>Lecanoromycetes</taxon>
        <taxon>OSLEUM clade</taxon>
        <taxon>Lecanoromycetidae</taxon>
        <taxon>Lecanorales</taxon>
        <taxon>Lecanorineae</taxon>
        <taxon>Stereocaulaceae</taxon>
        <taxon>Lepraria</taxon>
    </lineage>
</organism>